<evidence type="ECO:0000313" key="4">
    <source>
        <dbReference type="EMBL" id="CAH0776422.1"/>
    </source>
</evidence>
<dbReference type="OrthoDB" id="9876293at2759"/>
<feature type="domain" description="Syntaxin N-terminal" evidence="3">
    <location>
        <begin position="12"/>
        <end position="65"/>
    </location>
</feature>
<evidence type="ECO:0000313" key="5">
    <source>
        <dbReference type="Proteomes" id="UP001152759"/>
    </source>
</evidence>
<dbReference type="Proteomes" id="UP001152759">
    <property type="component" value="Chromosome 8"/>
</dbReference>
<keyword evidence="5" id="KW-1185">Reference proteome</keyword>
<gene>
    <name evidence="4" type="ORF">BEMITA_LOCUS12517</name>
</gene>
<dbReference type="InterPro" id="IPR006011">
    <property type="entry name" value="Syntaxin_N"/>
</dbReference>
<dbReference type="InterPro" id="IPR010989">
    <property type="entry name" value="SNARE"/>
</dbReference>
<reference evidence="4" key="1">
    <citation type="submission" date="2021-12" db="EMBL/GenBank/DDBJ databases">
        <authorList>
            <person name="King R."/>
        </authorList>
    </citation>
    <scope>NUCLEOTIDE SEQUENCE</scope>
</reference>
<evidence type="ECO:0000256" key="1">
    <source>
        <dbReference type="ARBA" id="ARBA00007457"/>
    </source>
</evidence>
<dbReference type="GO" id="GO:0016020">
    <property type="term" value="C:membrane"/>
    <property type="evidence" value="ECO:0007669"/>
    <property type="project" value="InterPro"/>
</dbReference>
<dbReference type="EMBL" id="OU963869">
    <property type="protein sequence ID" value="CAH0776422.1"/>
    <property type="molecule type" value="Genomic_DNA"/>
</dbReference>
<dbReference type="KEGG" id="btab:109033867"/>
<protein>
    <recommendedName>
        <fullName evidence="3">Syntaxin N-terminal domain-containing protein</fullName>
    </recommendedName>
</protein>
<proteinExistence type="inferred from homology"/>
<accession>A0A9P0CF72</accession>
<dbReference type="Gene3D" id="1.20.58.70">
    <property type="match status" value="1"/>
</dbReference>
<dbReference type="AlphaFoldDB" id="A0A9P0CF72"/>
<sequence>METHSHAEGETNVHALITEINGQVALFRDLLIHIGTARDCPEMREKVRKLRRTCVDACRHTSQLLLPQIRSAVAEGIPADHPHLVLLFFMCQLFIRELAKCSRLVQLMPMDMTGYFENRAGPSNLGNVISQILLCKTIAPDFNQEEIHSIAKDTQELSRIVSEMQEFIPQQDSSIERAEALIAENGQQKDRKKKRRNSLYRNVGSFCCICRPNFL</sequence>
<name>A0A9P0CF72_BEMTA</name>
<dbReference type="GO" id="GO:0009968">
    <property type="term" value="P:negative regulation of signal transduction"/>
    <property type="evidence" value="ECO:0007669"/>
    <property type="project" value="UniProtKB-KW"/>
</dbReference>
<organism evidence="4 5">
    <name type="scientific">Bemisia tabaci</name>
    <name type="common">Sweetpotato whitefly</name>
    <name type="synonym">Aleurodes tabaci</name>
    <dbReference type="NCBI Taxonomy" id="7038"/>
    <lineage>
        <taxon>Eukaryota</taxon>
        <taxon>Metazoa</taxon>
        <taxon>Ecdysozoa</taxon>
        <taxon>Arthropoda</taxon>
        <taxon>Hexapoda</taxon>
        <taxon>Insecta</taxon>
        <taxon>Pterygota</taxon>
        <taxon>Neoptera</taxon>
        <taxon>Paraneoptera</taxon>
        <taxon>Hemiptera</taxon>
        <taxon>Sternorrhyncha</taxon>
        <taxon>Aleyrodoidea</taxon>
        <taxon>Aleyrodidae</taxon>
        <taxon>Aleyrodinae</taxon>
        <taxon>Bemisia</taxon>
    </lineage>
</organism>
<dbReference type="SUPFAM" id="SSF47661">
    <property type="entry name" value="t-snare proteins"/>
    <property type="match status" value="1"/>
</dbReference>
<dbReference type="Pfam" id="PF14523">
    <property type="entry name" value="Syntaxin_2"/>
    <property type="match status" value="1"/>
</dbReference>
<dbReference type="InterPro" id="IPR026512">
    <property type="entry name" value="RGS7BP/RGS9BP"/>
</dbReference>
<dbReference type="PANTHER" id="PTHR21029">
    <property type="entry name" value="R-SEVEN BINDING PROTEIN (R7BP) HOMOLOG"/>
    <property type="match status" value="1"/>
</dbReference>
<dbReference type="GO" id="GO:0016192">
    <property type="term" value="P:vesicle-mediated transport"/>
    <property type="evidence" value="ECO:0007669"/>
    <property type="project" value="InterPro"/>
</dbReference>
<keyword evidence="2" id="KW-0734">Signal transduction inhibitor</keyword>
<evidence type="ECO:0000259" key="3">
    <source>
        <dbReference type="Pfam" id="PF14523"/>
    </source>
</evidence>
<evidence type="ECO:0000256" key="2">
    <source>
        <dbReference type="ARBA" id="ARBA00022700"/>
    </source>
</evidence>
<comment type="similarity">
    <text evidence="1">Belongs to the RGS7BP/RGS9BP family.</text>
</comment>